<dbReference type="Gene3D" id="2.170.15.10">
    <property type="entry name" value="Proaerolysin, chain A, domain 3"/>
    <property type="match status" value="1"/>
</dbReference>
<name>A0ABM4BUA0_HYDVU</name>
<evidence type="ECO:0000313" key="2">
    <source>
        <dbReference type="RefSeq" id="XP_065652749.1"/>
    </source>
</evidence>
<evidence type="ECO:0000313" key="1">
    <source>
        <dbReference type="Proteomes" id="UP001652625"/>
    </source>
</evidence>
<dbReference type="InterPro" id="IPR004991">
    <property type="entry name" value="Aerolysin-like"/>
</dbReference>
<dbReference type="Gene3D" id="2.80.10.50">
    <property type="match status" value="1"/>
</dbReference>
<proteinExistence type="predicted"/>
<accession>A0ABM4BUA0</accession>
<dbReference type="PANTHER" id="PTHR39244">
    <property type="entry name" value="NATTERIN-4"/>
    <property type="match status" value="1"/>
</dbReference>
<organism evidence="1 2">
    <name type="scientific">Hydra vulgaris</name>
    <name type="common">Hydra</name>
    <name type="synonym">Hydra attenuata</name>
    <dbReference type="NCBI Taxonomy" id="6087"/>
    <lineage>
        <taxon>Eukaryota</taxon>
        <taxon>Metazoa</taxon>
        <taxon>Cnidaria</taxon>
        <taxon>Hydrozoa</taxon>
        <taxon>Hydroidolina</taxon>
        <taxon>Anthoathecata</taxon>
        <taxon>Aplanulata</taxon>
        <taxon>Hydridae</taxon>
        <taxon>Hydra</taxon>
    </lineage>
</organism>
<dbReference type="GeneID" id="136080052"/>
<sequence>MDVNQTLTVEEAFDSGEPVLLYNPTYKEYVFVSNDMITGDNIVESHPYRDEPRNLFVLQKKSDSTGLIYNPTYKRWLFVSNNKNGSDHIVEAHPYENEERNKFYFERVDNGNYLLYNPSYKEYVFVSNDKESQDHVVEAHPYPNEQRNEFKLVMVENPKVNHVQYYMDQIQTLNAMQPVTVSEKELINRTSLVQSMSINVSKTESYESTYTYTNGFRIEFFAKFNGGIPCLFGEEVSVTTETTFNWSNSTTASSSLQISGGFTINAAPNGITTAFCKIQLKRATIPYKMTLVSKNGNTFYSYGNYEGVVLMSLFCETDEKPLN</sequence>
<protein>
    <submittedName>
        <fullName evidence="2">Uncharacterized protein LOC136080052</fullName>
    </submittedName>
</protein>
<reference evidence="2" key="1">
    <citation type="submission" date="2025-08" db="UniProtKB">
        <authorList>
            <consortium name="RefSeq"/>
        </authorList>
    </citation>
    <scope>IDENTIFICATION</scope>
</reference>
<gene>
    <name evidence="2" type="primary">LOC136080052</name>
</gene>
<dbReference type="InterPro" id="IPR053237">
    <property type="entry name" value="Natterin_C"/>
</dbReference>
<keyword evidence="1" id="KW-1185">Reference proteome</keyword>
<dbReference type="SUPFAM" id="SSF56973">
    <property type="entry name" value="Aerolisin/ETX pore-forming domain"/>
    <property type="match status" value="1"/>
</dbReference>
<dbReference type="RefSeq" id="XP_065652749.1">
    <property type="nucleotide sequence ID" value="XM_065796677.1"/>
</dbReference>
<dbReference type="Pfam" id="PF03318">
    <property type="entry name" value="ETX_MTX2"/>
    <property type="match status" value="1"/>
</dbReference>
<dbReference type="PANTHER" id="PTHR39244:SF5">
    <property type="entry name" value="NATTERIN-3-LIKE"/>
    <property type="match status" value="1"/>
</dbReference>
<dbReference type="Proteomes" id="UP001652625">
    <property type="component" value="Chromosome 05"/>
</dbReference>